<accession>A0A0K2FHR1</accession>
<dbReference type="EMBL" id="KT321316">
    <property type="protein sequence ID" value="ALA45394.1"/>
    <property type="molecule type" value="Genomic_DNA"/>
</dbReference>
<sequence>METQNSERAISDYFAQLHGRPEDPRPVIRELIALVHALAGGYIETPRNPYMLDAVRKGNLWLTGNPTECGFSESLAQSRLGITKGRGPVTSDL</sequence>
<keyword evidence="2" id="KW-1185">Reference proteome</keyword>
<evidence type="ECO:0000313" key="1">
    <source>
        <dbReference type="EMBL" id="ALA45394.1"/>
    </source>
</evidence>
<gene>
    <name evidence="1" type="ORF">ADP64_000076</name>
</gene>
<dbReference type="KEGG" id="vg:26798959"/>
<reference evidence="1" key="1">
    <citation type="submission" date="2015-09" db="EMBL/GenBank/DDBJ databases">
        <authorList>
            <person name="Zhao X."/>
        </authorList>
    </citation>
    <scope>NUCLEOTIDE SEQUENCE [LARGE SCALE GENOMIC DNA]</scope>
</reference>
<dbReference type="GeneID" id="26798959"/>
<name>A0A0K2FHR1_9CAUD</name>
<organism evidence="1 2">
    <name type="scientific">Achromobacter phage phiAxp-2</name>
    <dbReference type="NCBI Taxonomy" id="1664246"/>
    <lineage>
        <taxon>Viruses</taxon>
        <taxon>Duplodnaviria</taxon>
        <taxon>Heunggongvirae</taxon>
        <taxon>Uroviricota</taxon>
        <taxon>Caudoviricetes</taxon>
        <taxon>Casjensviridae</taxon>
        <taxon>Fengtaivirus</taxon>
        <taxon>Fengtaivirus Axp2</taxon>
    </lineage>
</organism>
<evidence type="ECO:0000313" key="2">
    <source>
        <dbReference type="Proteomes" id="UP000201646"/>
    </source>
</evidence>
<dbReference type="RefSeq" id="YP_009226494.1">
    <property type="nucleotide sequence ID" value="NC_029106.1"/>
</dbReference>
<proteinExistence type="predicted"/>
<dbReference type="Proteomes" id="UP000201646">
    <property type="component" value="Segment"/>
</dbReference>
<protein>
    <submittedName>
        <fullName evidence="1">Uncharacterized protein</fullName>
    </submittedName>
</protein>